<feature type="transmembrane region" description="Helical" evidence="1">
    <location>
        <begin position="391"/>
        <end position="410"/>
    </location>
</feature>
<feature type="transmembrane region" description="Helical" evidence="1">
    <location>
        <begin position="1046"/>
        <end position="1064"/>
    </location>
</feature>
<name>A0A841BUE6_9ACTN</name>
<feature type="transmembrane region" description="Helical" evidence="1">
    <location>
        <begin position="1017"/>
        <end position="1040"/>
    </location>
</feature>
<dbReference type="NCBIfam" id="NF047321">
    <property type="entry name" value="SCO7613_CTERM"/>
    <property type="match status" value="1"/>
</dbReference>
<keyword evidence="1" id="KW-0472">Membrane</keyword>
<feature type="transmembrane region" description="Helical" evidence="1">
    <location>
        <begin position="211"/>
        <end position="231"/>
    </location>
</feature>
<feature type="transmembrane region" description="Helical" evidence="1">
    <location>
        <begin position="572"/>
        <end position="590"/>
    </location>
</feature>
<feature type="transmembrane region" description="Helical" evidence="1">
    <location>
        <begin position="238"/>
        <end position="257"/>
    </location>
</feature>
<feature type="transmembrane region" description="Helical" evidence="1">
    <location>
        <begin position="827"/>
        <end position="846"/>
    </location>
</feature>
<feature type="transmembrane region" description="Helical" evidence="1">
    <location>
        <begin position="123"/>
        <end position="147"/>
    </location>
</feature>
<feature type="transmembrane region" description="Helical" evidence="1">
    <location>
        <begin position="182"/>
        <end position="199"/>
    </location>
</feature>
<sequence length="1233" mass="124938">MSSYPCPVCKTMADLESACPGCGRAPDPDAAEVIRLDGRLAVAHARLEQLRRDYATSSTEYQELQARRSKLAAKVWASVHAATPVVPGPAAVPTRSVGVPVGPGTAPPTVARPEASPRTVQNLLLILGGLLLGTAAIVFTAVAWATVGAGGRAVILAVITALTLAVPLVAKARGLRATAETFAALGLLLVVLDGVAAWLTDLAHVTELSPVTYTGVVAGVTAAVGLLYGLATGLTGPRIVAAVAVQPVAPLLLAEAIDDRMVGWSLLFSGIAAANLVLIALARRRPAAPEGDAPRMSPLAITLGVIGWLALVPSLLYAHAVAHVLLWFDRYASWEGPTALAASLLVAVAVGFAVGSRVLLGIACGWSVVVVTEVVWRVAWQDNPNHQLVRVALAIAGIGIALALVAKIGGPTAAAARTGARVGGLVVAGIAGVVAVFRALEVAVRSVVDATPWWHGAASADPGFDWALPTSLLLLTVAVVALVRPGFDGVNGLPGALDLGAGGVVMTILAAAPTHAAAPWGASAMDLAGAAALLAWAWWRARGLSPTLLLPLWIGAIALSVHGLLAGLGTPVLSAAVAGALMLMGVVLALSSRGPSGDEATAARRVPGAVGLASAIALTPLLVASLAEAADAPSRTVFHSAVAAIALLPAVLLLVRQNATLRLGALVGYGVIAAATVPMTLIQADVADGSPNPIYIAIGGLGAAVAAALAGSWRKAPSAIALLLVLPAITLMVSVETLVAVFIAPLSWLGEGWSGVVAGAGLTPDGLGARLPSARTVDAVAITIVAVTIGLIIFAATGRLRLALTTLARLASIPLLVWLAVAQAPWPIVPLVTLVGGLAVIVAALLRRFSAVGGPALLAVGVVTGAVQVVSGFAGLLPEKWSTITAFALVTFAFGVVAVAGRSVGVKATGALLAGPAWIGTAITSAVAADLSRRYVGLTILGAAAVLLFIATIGLPMVRAAATASGDPSTSDGPAAVSEVPIPDGEADAAVAVEPEPVSDAVPAAVAVGGGWRRAHWLLGLSALEPIAHLTALVVLAMALGSARRIAETCLLWGIVVGLTALWAPNRLARTIAAGAIETAAWWALLVARDVSVLEAYTVPVAVVGLVIGFFALRKRPELSSWAGYGPALMAAFGPSTIAMLPLDSPLWRRLALGAVALVVVVAGAVRHRQAPVVLGGIVLIVLAVHEIVVSWHRLSPWVWFAVGGAVLVGMGITYERRRRDISVLREKISTMR</sequence>
<feature type="transmembrane region" description="Helical" evidence="1">
    <location>
        <begin position="1198"/>
        <end position="1215"/>
    </location>
</feature>
<gene>
    <name evidence="2" type="ORF">F4553_005203</name>
</gene>
<feature type="transmembrane region" description="Helical" evidence="1">
    <location>
        <begin position="464"/>
        <end position="483"/>
    </location>
</feature>
<feature type="transmembrane region" description="Helical" evidence="1">
    <location>
        <begin position="610"/>
        <end position="630"/>
    </location>
</feature>
<dbReference type="Proteomes" id="UP000587527">
    <property type="component" value="Unassembled WGS sequence"/>
</dbReference>
<keyword evidence="3" id="KW-1185">Reference proteome</keyword>
<feature type="transmembrane region" description="Helical" evidence="1">
    <location>
        <begin position="1094"/>
        <end position="1113"/>
    </location>
</feature>
<feature type="transmembrane region" description="Helical" evidence="1">
    <location>
        <begin position="495"/>
        <end position="512"/>
    </location>
</feature>
<feature type="transmembrane region" description="Helical" evidence="1">
    <location>
        <begin position="663"/>
        <end position="682"/>
    </location>
</feature>
<feature type="transmembrane region" description="Helical" evidence="1">
    <location>
        <begin position="422"/>
        <end position="444"/>
    </location>
</feature>
<feature type="transmembrane region" description="Helical" evidence="1">
    <location>
        <begin position="908"/>
        <end position="929"/>
    </location>
</feature>
<feature type="transmembrane region" description="Helical" evidence="1">
    <location>
        <begin position="1122"/>
        <end position="1141"/>
    </location>
</feature>
<dbReference type="EMBL" id="JACHMN010000002">
    <property type="protein sequence ID" value="MBB5871824.1"/>
    <property type="molecule type" value="Genomic_DNA"/>
</dbReference>
<feature type="transmembrane region" description="Helical" evidence="1">
    <location>
        <begin position="303"/>
        <end position="328"/>
    </location>
</feature>
<feature type="transmembrane region" description="Helical" evidence="1">
    <location>
        <begin position="548"/>
        <end position="566"/>
    </location>
</feature>
<evidence type="ECO:0000256" key="1">
    <source>
        <dbReference type="SAM" id="Phobius"/>
    </source>
</evidence>
<feature type="transmembrane region" description="Helical" evidence="1">
    <location>
        <begin position="334"/>
        <end position="354"/>
    </location>
</feature>
<feature type="transmembrane region" description="Helical" evidence="1">
    <location>
        <begin position="694"/>
        <end position="713"/>
    </location>
</feature>
<feature type="transmembrane region" description="Helical" evidence="1">
    <location>
        <begin position="720"/>
        <end position="744"/>
    </location>
</feature>
<keyword evidence="1" id="KW-0812">Transmembrane</keyword>
<feature type="transmembrane region" description="Helical" evidence="1">
    <location>
        <begin position="636"/>
        <end position="656"/>
    </location>
</feature>
<dbReference type="RefSeq" id="WP_184840132.1">
    <property type="nucleotide sequence ID" value="NZ_JACHMN010000002.1"/>
</dbReference>
<feature type="transmembrane region" description="Helical" evidence="1">
    <location>
        <begin position="263"/>
        <end position="282"/>
    </location>
</feature>
<feature type="transmembrane region" description="Helical" evidence="1">
    <location>
        <begin position="935"/>
        <end position="955"/>
    </location>
</feature>
<keyword evidence="1" id="KW-1133">Transmembrane helix</keyword>
<feature type="transmembrane region" description="Helical" evidence="1">
    <location>
        <begin position="1147"/>
        <end position="1166"/>
    </location>
</feature>
<proteinExistence type="predicted"/>
<feature type="transmembrane region" description="Helical" evidence="1">
    <location>
        <begin position="518"/>
        <end position="539"/>
    </location>
</feature>
<dbReference type="AlphaFoldDB" id="A0A841BUE6"/>
<feature type="transmembrane region" description="Helical" evidence="1">
    <location>
        <begin position="776"/>
        <end position="795"/>
    </location>
</feature>
<feature type="transmembrane region" description="Helical" evidence="1">
    <location>
        <begin position="359"/>
        <end position="379"/>
    </location>
</feature>
<feature type="transmembrane region" description="Helical" evidence="1">
    <location>
        <begin position="858"/>
        <end position="877"/>
    </location>
</feature>
<reference evidence="2 3" key="1">
    <citation type="submission" date="2020-08" db="EMBL/GenBank/DDBJ databases">
        <title>Sequencing the genomes of 1000 actinobacteria strains.</title>
        <authorList>
            <person name="Klenk H.-P."/>
        </authorList>
    </citation>
    <scope>NUCLEOTIDE SEQUENCE [LARGE SCALE GENOMIC DNA]</scope>
    <source>
        <strain evidence="2 3">DSM 45362</strain>
    </source>
</reference>
<comment type="caution">
    <text evidence="2">The sequence shown here is derived from an EMBL/GenBank/DDBJ whole genome shotgun (WGS) entry which is preliminary data.</text>
</comment>
<feature type="transmembrane region" description="Helical" evidence="1">
    <location>
        <begin position="1173"/>
        <end position="1192"/>
    </location>
</feature>
<feature type="transmembrane region" description="Helical" evidence="1">
    <location>
        <begin position="153"/>
        <end position="170"/>
    </location>
</feature>
<feature type="transmembrane region" description="Helical" evidence="1">
    <location>
        <begin position="883"/>
        <end position="901"/>
    </location>
</feature>
<protein>
    <recommendedName>
        <fullName evidence="4">DUF2157 domain-containing protein</fullName>
    </recommendedName>
</protein>
<accession>A0A841BUE6</accession>
<organism evidence="2 3">
    <name type="scientific">Allocatelliglobosispora scoriae</name>
    <dbReference type="NCBI Taxonomy" id="643052"/>
    <lineage>
        <taxon>Bacteria</taxon>
        <taxon>Bacillati</taxon>
        <taxon>Actinomycetota</taxon>
        <taxon>Actinomycetes</taxon>
        <taxon>Micromonosporales</taxon>
        <taxon>Micromonosporaceae</taxon>
        <taxon>Allocatelliglobosispora</taxon>
    </lineage>
</organism>
<evidence type="ECO:0000313" key="3">
    <source>
        <dbReference type="Proteomes" id="UP000587527"/>
    </source>
</evidence>
<evidence type="ECO:0008006" key="4">
    <source>
        <dbReference type="Google" id="ProtNLM"/>
    </source>
</evidence>
<dbReference type="InterPro" id="IPR058062">
    <property type="entry name" value="SCO7613_C"/>
</dbReference>
<evidence type="ECO:0000313" key="2">
    <source>
        <dbReference type="EMBL" id="MBB5871824.1"/>
    </source>
</evidence>